<name>A0A8W8NWV3_MAGGI</name>
<sequence>MERPVTPQMSRFILEHKGELVPVGSGICRRCRFELYKEMENSNKIENELPPKCTHPDVLTPIKIEDTKEVNVDMEENDEIWKTDDHLEIFSDEDSVGLLGSQPSSQSSSWSEENNNTLDIFNKAVTLLGHGKMSPLKFKVHQRLDSLKPSTTRLLKRKATEAVNLVLESIAPGQGNELLKLIHEPEQQQETSSSKLDQLVVKLYCESTDKAVKKRLLSMIACSHTKKQLQQIIPSVTMHAINEARKHAVEHSEGAKVPKQKPVFHKKIDLMKLDHALDFIFNPAFHQVSSVGTKEMRLEDGSIVSIPEVVRTVWHSTLIKLYLAYCEETEFIPLSRSTLFHILRVCPASRRTNLKGLDNITADGESSYDVLLSVVADVEKYITDGLLLMELKECKESLASSRIYMKTDFKMHLKQTDHCSDHCINHALSDPLDIHFQQACTDHQHDVGCDRCQLLPKAVLNLKEILSNLADLSPNTREELFIDIDAAHRTFAHMLDGVRQDWLAVACLLEDTLHHVKLQLPSTTRAFIRSDNAGCYHCGNLWLAIPGISRRTGVFIDRYDYSEAQSGKSYCDAKIAHMRGKFSKVVASGYNILTAANMKSAIDLYEGTTGCQAAHVKLQGFPPSTAKCPIKGITKISNVKFEPKHLTTWRAFNIGTGKQLPIEHENNDLAELEIISDFVLKSGSVGHIQNPKESNDVVDSSDDHAFNCPEAGCTQIFTRYSEMQNHCLIGNHTYQLQARSSYDDIKMRWMDACCTLSEDTLKYSKTGEGVTEQVCVQSDMGWALKKERKSARFSDDLKSYLSDIFLQGESSGAKYKNNHFLLPSNGHIKERAHGNKNISPTGVFLNSWFDAQRYCLGQGLTIERDKSDQPYWTGVYRRLTPWINILGCFSDSIESLPDIVNKTIAISSVGMCQEMCYHKNVSQFAVKMNMCLCIERDIRLSHFTRLSPSDCNYKCEDNSDDIYSGDCGGESAYNIYKTQEVPFNSMERCLTLQCTAEDTRFRPTKCSEPFEKVCENMSTSEDLVLKIALPLTVGFITLLLCVVGVVLYKRRGKLTKTDRTTKSSVKSVPQKQVYSELDFAQSNSSFTLEHCYQKISKGSNSLNESPYSNSEESVHDHLKVKQAQEKEGNNMYQNASTDMTGDMFGYDTIANTVNKTQK</sequence>
<keyword evidence="1" id="KW-1133">Transmembrane helix</keyword>
<dbReference type="InterPro" id="IPR002889">
    <property type="entry name" value="WSC_carb-bd"/>
</dbReference>
<dbReference type="PANTHER" id="PTHR33845:SF1">
    <property type="entry name" value="C2H2-TYPE DOMAIN-CONTAINING PROTEIN"/>
    <property type="match status" value="1"/>
</dbReference>
<organism evidence="3 4">
    <name type="scientific">Magallana gigas</name>
    <name type="common">Pacific oyster</name>
    <name type="synonym">Crassostrea gigas</name>
    <dbReference type="NCBI Taxonomy" id="29159"/>
    <lineage>
        <taxon>Eukaryota</taxon>
        <taxon>Metazoa</taxon>
        <taxon>Spiralia</taxon>
        <taxon>Lophotrochozoa</taxon>
        <taxon>Mollusca</taxon>
        <taxon>Bivalvia</taxon>
        <taxon>Autobranchia</taxon>
        <taxon>Pteriomorphia</taxon>
        <taxon>Ostreida</taxon>
        <taxon>Ostreoidea</taxon>
        <taxon>Ostreidae</taxon>
        <taxon>Magallana</taxon>
    </lineage>
</organism>
<evidence type="ECO:0000313" key="3">
    <source>
        <dbReference type="EnsemblMetazoa" id="G8144.1:cds"/>
    </source>
</evidence>
<evidence type="ECO:0000313" key="4">
    <source>
        <dbReference type="Proteomes" id="UP000005408"/>
    </source>
</evidence>
<evidence type="ECO:0000259" key="2">
    <source>
        <dbReference type="PROSITE" id="PS51212"/>
    </source>
</evidence>
<dbReference type="PROSITE" id="PS51212">
    <property type="entry name" value="WSC"/>
    <property type="match status" value="1"/>
</dbReference>
<proteinExistence type="predicted"/>
<feature type="domain" description="WSC" evidence="2">
    <location>
        <begin position="882"/>
        <end position="979"/>
    </location>
</feature>
<reference evidence="3" key="1">
    <citation type="submission" date="2022-08" db="UniProtKB">
        <authorList>
            <consortium name="EnsemblMetazoa"/>
        </authorList>
    </citation>
    <scope>IDENTIFICATION</scope>
    <source>
        <strain evidence="3">05x7-T-G4-1.051#20</strain>
    </source>
</reference>
<feature type="transmembrane region" description="Helical" evidence="1">
    <location>
        <begin position="1027"/>
        <end position="1048"/>
    </location>
</feature>
<dbReference type="SMART" id="SM00321">
    <property type="entry name" value="WSC"/>
    <property type="match status" value="1"/>
</dbReference>
<accession>A0A8W8NWV3</accession>
<keyword evidence="1" id="KW-0472">Membrane</keyword>
<evidence type="ECO:0000256" key="1">
    <source>
        <dbReference type="SAM" id="Phobius"/>
    </source>
</evidence>
<keyword evidence="1" id="KW-0812">Transmembrane</keyword>
<dbReference type="AlphaFoldDB" id="A0A8W8NWV3"/>
<protein>
    <recommendedName>
        <fullName evidence="2">WSC domain-containing protein</fullName>
    </recommendedName>
</protein>
<dbReference type="PROSITE" id="PS00028">
    <property type="entry name" value="ZINC_FINGER_C2H2_1"/>
    <property type="match status" value="1"/>
</dbReference>
<dbReference type="EnsemblMetazoa" id="G8144.1">
    <property type="protein sequence ID" value="G8144.1:cds"/>
    <property type="gene ID" value="G8144"/>
</dbReference>
<dbReference type="Proteomes" id="UP000005408">
    <property type="component" value="Unassembled WGS sequence"/>
</dbReference>
<keyword evidence="4" id="KW-1185">Reference proteome</keyword>
<dbReference type="PANTHER" id="PTHR33845">
    <property type="entry name" value="C2H2-TYPE DOMAIN-CONTAINING PROTEIN"/>
    <property type="match status" value="1"/>
</dbReference>
<dbReference type="InterPro" id="IPR013087">
    <property type="entry name" value="Znf_C2H2_type"/>
</dbReference>